<accession>A0A369BXR8</accession>
<dbReference type="GO" id="GO:0006313">
    <property type="term" value="P:DNA transposition"/>
    <property type="evidence" value="ECO:0007669"/>
    <property type="project" value="InterPro"/>
</dbReference>
<name>A0A369BXR8_9GAMM</name>
<dbReference type="PANTHER" id="PTHR34322">
    <property type="entry name" value="TRANSPOSASE, Y1_TNP DOMAIN-CONTAINING"/>
    <property type="match status" value="1"/>
</dbReference>
<dbReference type="SMART" id="SM01321">
    <property type="entry name" value="Y1_Tnp"/>
    <property type="match status" value="1"/>
</dbReference>
<dbReference type="Gene3D" id="3.30.70.1290">
    <property type="entry name" value="Transposase IS200-like"/>
    <property type="match status" value="1"/>
</dbReference>
<evidence type="ECO:0000313" key="3">
    <source>
        <dbReference type="Proteomes" id="UP000252707"/>
    </source>
</evidence>
<protein>
    <submittedName>
        <fullName evidence="2">Putative transposase</fullName>
    </submittedName>
</protein>
<dbReference type="GO" id="GO:0003677">
    <property type="term" value="F:DNA binding"/>
    <property type="evidence" value="ECO:0007669"/>
    <property type="project" value="InterPro"/>
</dbReference>
<dbReference type="OrthoDB" id="9814067at2"/>
<dbReference type="EMBL" id="QPJY01000009">
    <property type="protein sequence ID" value="RCX26500.1"/>
    <property type="molecule type" value="Genomic_DNA"/>
</dbReference>
<evidence type="ECO:0000259" key="1">
    <source>
        <dbReference type="SMART" id="SM01321"/>
    </source>
</evidence>
<dbReference type="InterPro" id="IPR002686">
    <property type="entry name" value="Transposase_17"/>
</dbReference>
<dbReference type="GO" id="GO:0004803">
    <property type="term" value="F:transposase activity"/>
    <property type="evidence" value="ECO:0007669"/>
    <property type="project" value="InterPro"/>
</dbReference>
<gene>
    <name evidence="2" type="ORF">DFQ59_10929</name>
</gene>
<sequence length="229" mass="26813">MPRKPRMYLPGVPCHVVQRGNNRDACFFAEEDYRFYLECLGSAARRYRVAVHAYVLMTNHVHILMSPEEEAGVSRVVQSVGRRYVQYVNRTYRRSGTLWEGRHKSSLVQVEAYFLSCQRYIELNPVRAGMVRHPGDYRWSSYHHNALGHHDSLIRPHLLYQGLGCNKGTRHVAYRELFDIELPPEDIHRIRKAATFSMPLGDNRFREQVESALNRRIGQTYRGRPRKGE</sequence>
<dbReference type="Proteomes" id="UP000252707">
    <property type="component" value="Unassembled WGS sequence"/>
</dbReference>
<proteinExistence type="predicted"/>
<feature type="domain" description="Transposase IS200-like" evidence="1">
    <location>
        <begin position="9"/>
        <end position="124"/>
    </location>
</feature>
<dbReference type="InterPro" id="IPR036515">
    <property type="entry name" value="Transposase_17_sf"/>
</dbReference>
<reference evidence="2 3" key="1">
    <citation type="submission" date="2018-07" db="EMBL/GenBank/DDBJ databases">
        <title>Genomic Encyclopedia of Type Strains, Phase IV (KMG-IV): sequencing the most valuable type-strain genomes for metagenomic binning, comparative biology and taxonomic classification.</title>
        <authorList>
            <person name="Goeker M."/>
        </authorList>
    </citation>
    <scope>NUCLEOTIDE SEQUENCE [LARGE SCALE GENOMIC DNA]</scope>
    <source>
        <strain evidence="2 3">DSM 26407</strain>
    </source>
</reference>
<dbReference type="SUPFAM" id="SSF143422">
    <property type="entry name" value="Transposase IS200-like"/>
    <property type="match status" value="1"/>
</dbReference>
<comment type="caution">
    <text evidence="2">The sequence shown here is derived from an EMBL/GenBank/DDBJ whole genome shotgun (WGS) entry which is preliminary data.</text>
</comment>
<dbReference type="AlphaFoldDB" id="A0A369BXR8"/>
<evidence type="ECO:0000313" key="2">
    <source>
        <dbReference type="EMBL" id="RCX26500.1"/>
    </source>
</evidence>
<dbReference type="PANTHER" id="PTHR34322:SF2">
    <property type="entry name" value="TRANSPOSASE IS200-LIKE DOMAIN-CONTAINING PROTEIN"/>
    <property type="match status" value="1"/>
</dbReference>
<keyword evidence="3" id="KW-1185">Reference proteome</keyword>
<organism evidence="2 3">
    <name type="scientific">Thioalbus denitrificans</name>
    <dbReference type="NCBI Taxonomy" id="547122"/>
    <lineage>
        <taxon>Bacteria</taxon>
        <taxon>Pseudomonadati</taxon>
        <taxon>Pseudomonadota</taxon>
        <taxon>Gammaproteobacteria</taxon>
        <taxon>Chromatiales</taxon>
        <taxon>Ectothiorhodospiraceae</taxon>
        <taxon>Thioalbus</taxon>
    </lineage>
</organism>
<dbReference type="Pfam" id="PF01797">
    <property type="entry name" value="Y1_Tnp"/>
    <property type="match status" value="1"/>
</dbReference>